<dbReference type="RefSeq" id="WP_207216566.1">
    <property type="nucleotide sequence ID" value="NZ_SGWX01000001.1"/>
</dbReference>
<reference evidence="2 3" key="1">
    <citation type="submission" date="2019-02" db="EMBL/GenBank/DDBJ databases">
        <title>Sequencing the genomes of 1000 actinobacteria strains.</title>
        <authorList>
            <person name="Klenk H.-P."/>
        </authorList>
    </citation>
    <scope>NUCLEOTIDE SEQUENCE [LARGE SCALE GENOMIC DNA]</scope>
    <source>
        <strain evidence="2 3">DSM 16932</strain>
    </source>
</reference>
<keyword evidence="1" id="KW-1133">Transmembrane helix</keyword>
<dbReference type="Proteomes" id="UP000293852">
    <property type="component" value="Unassembled WGS sequence"/>
</dbReference>
<dbReference type="EMBL" id="SGWX01000001">
    <property type="protein sequence ID" value="RZS63088.1"/>
    <property type="molecule type" value="Genomic_DNA"/>
</dbReference>
<name>A0A4Q7M8Q1_9MICO</name>
<evidence type="ECO:0000313" key="3">
    <source>
        <dbReference type="Proteomes" id="UP000293852"/>
    </source>
</evidence>
<protein>
    <recommendedName>
        <fullName evidence="4">Pilus assembly protein Flp/PilA</fullName>
    </recommendedName>
</protein>
<proteinExistence type="predicted"/>
<evidence type="ECO:0000256" key="1">
    <source>
        <dbReference type="SAM" id="Phobius"/>
    </source>
</evidence>
<organism evidence="2 3">
    <name type="scientific">Xylanimonas ulmi</name>
    <dbReference type="NCBI Taxonomy" id="228973"/>
    <lineage>
        <taxon>Bacteria</taxon>
        <taxon>Bacillati</taxon>
        <taxon>Actinomycetota</taxon>
        <taxon>Actinomycetes</taxon>
        <taxon>Micrococcales</taxon>
        <taxon>Promicromonosporaceae</taxon>
        <taxon>Xylanimonas</taxon>
    </lineage>
</organism>
<sequence length="76" mass="7951">MSKIAQQATAAKIAMTAYVVGAIDRIRSDERGQGSVEYVGIIVVVAAILVIIIGAASGIGETLVDKITEQIDLLHD</sequence>
<accession>A0A4Q7M8Q1</accession>
<keyword evidence="1" id="KW-0812">Transmembrane</keyword>
<comment type="caution">
    <text evidence="2">The sequence shown here is derived from an EMBL/GenBank/DDBJ whole genome shotgun (WGS) entry which is preliminary data.</text>
</comment>
<evidence type="ECO:0008006" key="4">
    <source>
        <dbReference type="Google" id="ProtNLM"/>
    </source>
</evidence>
<feature type="transmembrane region" description="Helical" evidence="1">
    <location>
        <begin position="38"/>
        <end position="59"/>
    </location>
</feature>
<gene>
    <name evidence="2" type="ORF">EV386_3446</name>
</gene>
<keyword evidence="3" id="KW-1185">Reference proteome</keyword>
<dbReference type="AlphaFoldDB" id="A0A4Q7M8Q1"/>
<keyword evidence="1" id="KW-0472">Membrane</keyword>
<evidence type="ECO:0000313" key="2">
    <source>
        <dbReference type="EMBL" id="RZS63088.1"/>
    </source>
</evidence>